<evidence type="ECO:0000313" key="2">
    <source>
        <dbReference type="EnsemblFungi" id="CEF79103"/>
    </source>
</evidence>
<gene>
    <name evidence="1" type="ORF">FGRAMPH1_01T14601</name>
</gene>
<accession>A0A0E0S6H8</accession>
<dbReference type="EMBL" id="HG970333">
    <property type="protein sequence ID" value="CEF79103.1"/>
    <property type="molecule type" value="Genomic_DNA"/>
</dbReference>
<dbReference type="Proteomes" id="UP000070720">
    <property type="component" value="Chromosome 2"/>
</dbReference>
<keyword evidence="3" id="KW-1185">Reference proteome</keyword>
<dbReference type="EnsemblFungi" id="CEF79103">
    <property type="protein sequence ID" value="CEF79103"/>
    <property type="gene ID" value="FGRRES_15230"/>
</dbReference>
<evidence type="ECO:0000313" key="3">
    <source>
        <dbReference type="Proteomes" id="UP000070720"/>
    </source>
</evidence>
<reference evidence="2 3" key="2">
    <citation type="journal article" date="2010" name="Nature">
        <title>Comparative genomics reveals mobile pathogenicity chromosomes in Fusarium.</title>
        <authorList>
            <person name="Ma L.J."/>
            <person name="van der Does H.C."/>
            <person name="Borkovich K.A."/>
            <person name="Coleman J.J."/>
            <person name="Daboussi M.J."/>
            <person name="Di Pietro A."/>
            <person name="Dufresne M."/>
            <person name="Freitag M."/>
            <person name="Grabherr M."/>
            <person name="Henrissat B."/>
            <person name="Houterman P.M."/>
            <person name="Kang S."/>
            <person name="Shim W.B."/>
            <person name="Woloshuk C."/>
            <person name="Xie X."/>
            <person name="Xu J.R."/>
            <person name="Antoniw J."/>
            <person name="Baker S.E."/>
            <person name="Bluhm B.H."/>
            <person name="Breakspear A."/>
            <person name="Brown D.W."/>
            <person name="Butchko R.A."/>
            <person name="Chapman S."/>
            <person name="Coulson R."/>
            <person name="Coutinho P.M."/>
            <person name="Danchin E.G."/>
            <person name="Diener A."/>
            <person name="Gale L.R."/>
            <person name="Gardiner D.M."/>
            <person name="Goff S."/>
            <person name="Hammond-Kosack K.E."/>
            <person name="Hilburn K."/>
            <person name="Hua-Van A."/>
            <person name="Jonkers W."/>
            <person name="Kazan K."/>
            <person name="Kodira C.D."/>
            <person name="Koehrsen M."/>
            <person name="Kumar L."/>
            <person name="Lee Y.H."/>
            <person name="Li L."/>
            <person name="Manners J.M."/>
            <person name="Miranda-Saavedra D."/>
            <person name="Mukherjee M."/>
            <person name="Park G."/>
            <person name="Park J."/>
            <person name="Park S.Y."/>
            <person name="Proctor R.H."/>
            <person name="Regev A."/>
            <person name="Ruiz-Roldan M.C."/>
            <person name="Sain D."/>
            <person name="Sakthikumar S."/>
            <person name="Sykes S."/>
            <person name="Schwartz D.C."/>
            <person name="Turgeon B.G."/>
            <person name="Wapinski I."/>
            <person name="Yoder O."/>
            <person name="Young S."/>
            <person name="Zeng Q."/>
            <person name="Zhou S."/>
            <person name="Galagan J."/>
            <person name="Cuomo C.A."/>
            <person name="Kistler H.C."/>
            <person name="Rep M."/>
        </authorList>
    </citation>
    <scope>GENOME REANNOTATION</scope>
    <source>
        <strain evidence="3">ATCC MYA-4620 / CBS 123657 / FGSC 9075 / NRRL 31084 / PH-1</strain>
        <strain evidence="2">PH-1 / ATCC MYA-4620 / FGSC 9075 / NRRL 31084</strain>
    </source>
</reference>
<proteinExistence type="predicted"/>
<dbReference type="InParanoid" id="A0A098DJH5"/>
<evidence type="ECO:0000313" key="1">
    <source>
        <dbReference type="EMBL" id="CEF79103.1"/>
    </source>
</evidence>
<organism evidence="1 3">
    <name type="scientific">Gibberella zeae (strain ATCC MYA-4620 / CBS 123657 / FGSC 9075 / NRRL 31084 / PH-1)</name>
    <name type="common">Wheat head blight fungus</name>
    <name type="synonym">Fusarium graminearum</name>
    <dbReference type="NCBI Taxonomy" id="229533"/>
    <lineage>
        <taxon>Eukaryota</taxon>
        <taxon>Fungi</taxon>
        <taxon>Dikarya</taxon>
        <taxon>Ascomycota</taxon>
        <taxon>Pezizomycotina</taxon>
        <taxon>Sordariomycetes</taxon>
        <taxon>Hypocreomycetidae</taxon>
        <taxon>Hypocreales</taxon>
        <taxon>Nectriaceae</taxon>
        <taxon>Fusarium</taxon>
    </lineage>
</organism>
<accession>A0A098DJH5</accession>
<reference evidence="2 3" key="1">
    <citation type="journal article" date="2007" name="Science">
        <title>The Fusarium graminearum genome reveals a link between localized polymorphism and pathogen specialization.</title>
        <authorList>
            <person name="Cuomo C.A."/>
            <person name="Gueldener U."/>
            <person name="Xu J.-R."/>
            <person name="Trail F."/>
            <person name="Turgeon B.G."/>
            <person name="Di Pietro A."/>
            <person name="Walton J.D."/>
            <person name="Ma L.-J."/>
            <person name="Baker S.E."/>
            <person name="Rep M."/>
            <person name="Adam G."/>
            <person name="Antoniw J."/>
            <person name="Baldwin T."/>
            <person name="Calvo S.E."/>
            <person name="Chang Y.-L."/>
            <person name="DeCaprio D."/>
            <person name="Gale L.R."/>
            <person name="Gnerre S."/>
            <person name="Goswami R.S."/>
            <person name="Hammond-Kosack K."/>
            <person name="Harris L.J."/>
            <person name="Hilburn K."/>
            <person name="Kennell J.C."/>
            <person name="Kroken S."/>
            <person name="Magnuson J.K."/>
            <person name="Mannhaupt G."/>
            <person name="Mauceli E.W."/>
            <person name="Mewes H.-W."/>
            <person name="Mitterbauer R."/>
            <person name="Muehlbauer G."/>
            <person name="Muensterkoetter M."/>
            <person name="Nelson D."/>
            <person name="O'Donnell K."/>
            <person name="Ouellet T."/>
            <person name="Qi W."/>
            <person name="Quesneville H."/>
            <person name="Roncero M.I.G."/>
            <person name="Seong K.-Y."/>
            <person name="Tetko I.V."/>
            <person name="Urban M."/>
            <person name="Waalwijk C."/>
            <person name="Ward T.J."/>
            <person name="Yao J."/>
            <person name="Birren B.W."/>
            <person name="Kistler H.C."/>
        </authorList>
    </citation>
    <scope>NUCLEOTIDE SEQUENCE [LARGE SCALE GENOMIC DNA]</scope>
    <source>
        <strain evidence="3">ATCC MYA-4620 / CBS 123657 / FGSC 9075 / NRRL 31084 / PH-1</strain>
        <strain evidence="2">PH-1 / ATCC MYA-4620 / FGSC 9075 / NRRL 31084</strain>
    </source>
</reference>
<reference evidence="2" key="4">
    <citation type="submission" date="2017-01" db="UniProtKB">
        <authorList>
            <consortium name="EnsemblFungi"/>
        </authorList>
    </citation>
    <scope>IDENTIFICATION</scope>
    <source>
        <strain evidence="2">PH-1 / ATCC MYA-4620 / FGSC 9075 / NRRL 31084</strain>
    </source>
</reference>
<sequence>MRAGIYIAVKQFDEQTAAWRAKRIFAGVAKTYVPVKVMPVGPRLVSANARPPHG</sequence>
<dbReference type="VEuPathDB" id="FungiDB:FGRAMPH1_01G14601"/>
<protein>
    <submittedName>
        <fullName evidence="1">Chromosome 2, complete genome</fullName>
    </submittedName>
</protein>
<dbReference type="AlphaFoldDB" id="A0A098DJH5"/>
<name>A0A098DJH5_GIBZE</name>
<reference evidence="1 3" key="3">
    <citation type="journal article" date="2015" name="BMC Genomics">
        <title>The completed genome sequence of the pathogenic ascomycete fungus Fusarium graminearum.</title>
        <authorList>
            <person name="King R."/>
            <person name="Urban M."/>
            <person name="Hammond-Kosack M.C."/>
            <person name="Hassani-Pak K."/>
            <person name="Hammond-Kosack K.E."/>
        </authorList>
    </citation>
    <scope>NUCLEOTIDE SEQUENCE [LARGE SCALE GENOMIC DNA]</scope>
    <source>
        <strain evidence="3">ATCC MYA-4620 / CBS 123657 / FGSC 9075 / NRRL 31084 / PH-1</strain>
        <strain evidence="1">PH-1</strain>
    </source>
</reference>